<evidence type="ECO:0008006" key="4">
    <source>
        <dbReference type="Google" id="ProtNLM"/>
    </source>
</evidence>
<keyword evidence="1" id="KW-1133">Transmembrane helix</keyword>
<dbReference type="GO" id="GO:0008818">
    <property type="term" value="F:cobalamin 5'-phosphate synthase activity"/>
    <property type="evidence" value="ECO:0007669"/>
    <property type="project" value="InterPro"/>
</dbReference>
<dbReference type="RefSeq" id="WP_182665330.1">
    <property type="nucleotide sequence ID" value="NZ_VKHS01000451.1"/>
</dbReference>
<keyword evidence="3" id="KW-1185">Reference proteome</keyword>
<dbReference type="GO" id="GO:0051073">
    <property type="term" value="F:adenosylcobinamide-GDP ribazoletransferase activity"/>
    <property type="evidence" value="ECO:0007669"/>
    <property type="project" value="InterPro"/>
</dbReference>
<gene>
    <name evidence="2" type="ORF">FOE67_17165</name>
</gene>
<dbReference type="AlphaFoldDB" id="A0A7W3T588"/>
<keyword evidence="1" id="KW-0812">Transmembrane</keyword>
<evidence type="ECO:0000256" key="1">
    <source>
        <dbReference type="SAM" id="Phobius"/>
    </source>
</evidence>
<accession>A0A7W3T588</accession>
<sequence>GDPTGGVGAAVIGGLLGAAVTGCGMVAGEAVLRRCRRRLGGVTGDVLGAVVESTTTASLVIAAVVVGAVGG</sequence>
<feature type="transmembrane region" description="Helical" evidence="1">
    <location>
        <begin position="6"/>
        <end position="28"/>
    </location>
</feature>
<dbReference type="EMBL" id="VKHS01000451">
    <property type="protein sequence ID" value="MBB0231192.1"/>
    <property type="molecule type" value="Genomic_DNA"/>
</dbReference>
<evidence type="ECO:0000313" key="2">
    <source>
        <dbReference type="EMBL" id="MBB0231192.1"/>
    </source>
</evidence>
<proteinExistence type="predicted"/>
<dbReference type="InterPro" id="IPR003805">
    <property type="entry name" value="CobS"/>
</dbReference>
<feature type="non-terminal residue" evidence="2">
    <location>
        <position position="1"/>
    </location>
</feature>
<dbReference type="Proteomes" id="UP000530234">
    <property type="component" value="Unassembled WGS sequence"/>
</dbReference>
<dbReference type="UniPathway" id="UPA00148">
    <property type="reaction ID" value="UER00238"/>
</dbReference>
<name>A0A7W3T588_9ACTN</name>
<dbReference type="Pfam" id="PF02654">
    <property type="entry name" value="CobS"/>
    <property type="match status" value="1"/>
</dbReference>
<keyword evidence="1" id="KW-0472">Membrane</keyword>
<organism evidence="2 3">
    <name type="scientific">Streptomyces calidiresistens</name>
    <dbReference type="NCBI Taxonomy" id="1485586"/>
    <lineage>
        <taxon>Bacteria</taxon>
        <taxon>Bacillati</taxon>
        <taxon>Actinomycetota</taxon>
        <taxon>Actinomycetes</taxon>
        <taxon>Kitasatosporales</taxon>
        <taxon>Streptomycetaceae</taxon>
        <taxon>Streptomyces</taxon>
    </lineage>
</organism>
<evidence type="ECO:0000313" key="3">
    <source>
        <dbReference type="Proteomes" id="UP000530234"/>
    </source>
</evidence>
<comment type="caution">
    <text evidence="2">The sequence shown here is derived from an EMBL/GenBank/DDBJ whole genome shotgun (WGS) entry which is preliminary data.</text>
</comment>
<reference evidence="3" key="1">
    <citation type="submission" date="2019-10" db="EMBL/GenBank/DDBJ databases">
        <title>Streptomyces sp. nov., a novel actinobacterium isolated from alkaline environment.</title>
        <authorList>
            <person name="Golinska P."/>
        </authorList>
    </citation>
    <scope>NUCLEOTIDE SEQUENCE [LARGE SCALE GENOMIC DNA]</scope>
    <source>
        <strain evidence="3">DSM 42108</strain>
    </source>
</reference>
<protein>
    <recommendedName>
        <fullName evidence="4">Adenosylcobinamide-GDP ribazoletransferase</fullName>
    </recommendedName>
</protein>
<dbReference type="GO" id="GO:0009236">
    <property type="term" value="P:cobalamin biosynthetic process"/>
    <property type="evidence" value="ECO:0007669"/>
    <property type="project" value="UniProtKB-UniPathway"/>
</dbReference>